<evidence type="ECO:0000256" key="5">
    <source>
        <dbReference type="ARBA" id="ARBA00022475"/>
    </source>
</evidence>
<comment type="catalytic activity">
    <reaction evidence="12">
        <text>2 a Fe(II)-siderophore + NADP(+) + H(+) = 2 a Fe(III)-siderophore + NADPH</text>
        <dbReference type="Rhea" id="RHEA:28795"/>
        <dbReference type="Rhea" id="RHEA-COMP:11342"/>
        <dbReference type="Rhea" id="RHEA-COMP:11344"/>
        <dbReference type="ChEBI" id="CHEBI:15378"/>
        <dbReference type="ChEBI" id="CHEBI:29033"/>
        <dbReference type="ChEBI" id="CHEBI:29034"/>
        <dbReference type="ChEBI" id="CHEBI:57783"/>
        <dbReference type="ChEBI" id="CHEBI:58349"/>
        <dbReference type="EC" id="1.16.1.9"/>
    </reaction>
</comment>
<keyword evidence="9" id="KW-0560">Oxidoreductase</keyword>
<feature type="chain" id="PRO_5021192697" description="ferric-chelate reductase (NADPH)" evidence="14">
    <location>
        <begin position="20"/>
        <end position="616"/>
    </location>
</feature>
<dbReference type="EC" id="1.16.1.9" evidence="3"/>
<keyword evidence="6 13" id="KW-0812">Transmembrane</keyword>
<feature type="transmembrane region" description="Helical" evidence="13">
    <location>
        <begin position="286"/>
        <end position="304"/>
    </location>
</feature>
<dbReference type="CDD" id="cd06186">
    <property type="entry name" value="NOX_Duox_like_FAD_NADP"/>
    <property type="match status" value="1"/>
</dbReference>
<dbReference type="Proteomes" id="UP000297527">
    <property type="component" value="Unassembled WGS sequence"/>
</dbReference>
<dbReference type="SFLD" id="SFLDG01168">
    <property type="entry name" value="Ferric_reductase_subgroup_(FRE"/>
    <property type="match status" value="1"/>
</dbReference>
<evidence type="ECO:0000259" key="15">
    <source>
        <dbReference type="PROSITE" id="PS51384"/>
    </source>
</evidence>
<evidence type="ECO:0000256" key="1">
    <source>
        <dbReference type="ARBA" id="ARBA00004651"/>
    </source>
</evidence>
<dbReference type="InterPro" id="IPR051410">
    <property type="entry name" value="Ferric/Cupric_Reductase"/>
</dbReference>
<dbReference type="GO" id="GO:0006826">
    <property type="term" value="P:iron ion transport"/>
    <property type="evidence" value="ECO:0007669"/>
    <property type="project" value="TreeGrafter"/>
</dbReference>
<keyword evidence="11 13" id="KW-0472">Membrane</keyword>
<dbReference type="SFLD" id="SFLDS00052">
    <property type="entry name" value="Ferric_Reductase_Domain"/>
    <property type="match status" value="1"/>
</dbReference>
<comment type="similarity">
    <text evidence="2">Belongs to the ferric reductase (FRE) family.</text>
</comment>
<evidence type="ECO:0000256" key="3">
    <source>
        <dbReference type="ARBA" id="ARBA00012668"/>
    </source>
</evidence>
<organism evidence="16 17">
    <name type="scientific">Botryotinia convoluta</name>
    <dbReference type="NCBI Taxonomy" id="54673"/>
    <lineage>
        <taxon>Eukaryota</taxon>
        <taxon>Fungi</taxon>
        <taxon>Dikarya</taxon>
        <taxon>Ascomycota</taxon>
        <taxon>Pezizomycotina</taxon>
        <taxon>Leotiomycetes</taxon>
        <taxon>Helotiales</taxon>
        <taxon>Sclerotiniaceae</taxon>
        <taxon>Botryotinia</taxon>
    </lineage>
</organism>
<dbReference type="InterPro" id="IPR017927">
    <property type="entry name" value="FAD-bd_FR_type"/>
</dbReference>
<keyword evidence="5" id="KW-1003">Cell membrane</keyword>
<dbReference type="PANTHER" id="PTHR32361">
    <property type="entry name" value="FERRIC/CUPRIC REDUCTASE TRANSMEMBRANE COMPONENT"/>
    <property type="match status" value="1"/>
</dbReference>
<dbReference type="InterPro" id="IPR039261">
    <property type="entry name" value="FNR_nucleotide-bd"/>
</dbReference>
<evidence type="ECO:0000256" key="10">
    <source>
        <dbReference type="ARBA" id="ARBA00023065"/>
    </source>
</evidence>
<sequence>MFSSSIFVAVLALVEIVAGEAPSGSSSTTATTATTPAAKAAAAAAAAIKAKAAMLNQDFYDYIFIVLAAVIGGMIIWRVVMESVKYIRTMASLNNETQRYFAIPSSGFAKFKKHVLYAPVLSKRHNREIQMGRAINVGTLPTRFQLAFLLAYFGTNIAFCVVSITWDQSYATVAQQLRNRTGILAVVNMIPLFIMAARNNPLINWLNCSFDTFNLLHRWTGRIVTLQMIAHVAAWAAAKVHSSGWSAVWASIGKSSMLTYGAIATIAAIVIMIQASSPIRHAAYEIFKYLHIALVIVVIIGIYYHLKLSDLPQLPLLWGAIILWVTERVYRVLTVAYRNFGKGGSRTLVEALPGNAVRVTVDMARPWKFKPGQHAYLYMPYVGLFQSHPFSVAWSEEAEDLSDEKLAMNRQDILAMQKTSMSFVIRARTGFTEKLFKKAEASLDGKLYTKCWAEGPYGGMHMMHSYGTVMLFAGGVGITHQVPHVRDLVAGYANGTVAARKIVLVWTIQSPEHLEWIRPWMTSILAMDKRREVLRIMLFVSRPRSTKEIHSPSATVQMFPGRPNIETLLEIEMENQVGAMGVSVCGSGALSDDVRSAVRKHQYNGNIDFVEEAFSW</sequence>
<dbReference type="PANTHER" id="PTHR32361:SF24">
    <property type="entry name" value="REDUCTASE, PUTATIVE (AFU_ORTHOLOGUE AFUA_3G10820)-RELATED"/>
    <property type="match status" value="1"/>
</dbReference>
<dbReference type="EMBL" id="PQXN01000035">
    <property type="protein sequence ID" value="TGO60448.1"/>
    <property type="molecule type" value="Genomic_DNA"/>
</dbReference>
<evidence type="ECO:0000313" key="16">
    <source>
        <dbReference type="EMBL" id="TGO60448.1"/>
    </source>
</evidence>
<keyword evidence="8 13" id="KW-1133">Transmembrane helix</keyword>
<comment type="subcellular location">
    <subcellularLocation>
        <location evidence="1">Cell membrane</location>
        <topology evidence="1">Multi-pass membrane protein</topology>
    </subcellularLocation>
</comment>
<keyword evidence="14" id="KW-0732">Signal</keyword>
<gene>
    <name evidence="16" type="ORF">BCON_0035g00240</name>
</gene>
<evidence type="ECO:0000256" key="9">
    <source>
        <dbReference type="ARBA" id="ARBA00023002"/>
    </source>
</evidence>
<accession>A0A4Z1IG51</accession>
<dbReference type="GO" id="GO:0006879">
    <property type="term" value="P:intracellular iron ion homeostasis"/>
    <property type="evidence" value="ECO:0007669"/>
    <property type="project" value="TreeGrafter"/>
</dbReference>
<keyword evidence="4" id="KW-0813">Transport</keyword>
<protein>
    <recommendedName>
        <fullName evidence="3">ferric-chelate reductase (NADPH)</fullName>
        <ecNumber evidence="3">1.16.1.9</ecNumber>
    </recommendedName>
</protein>
<keyword evidence="10" id="KW-0406">Ion transport</keyword>
<dbReference type="InterPro" id="IPR017938">
    <property type="entry name" value="Riboflavin_synthase-like_b-brl"/>
</dbReference>
<evidence type="ECO:0000256" key="4">
    <source>
        <dbReference type="ARBA" id="ARBA00022448"/>
    </source>
</evidence>
<evidence type="ECO:0000256" key="13">
    <source>
        <dbReference type="SAM" id="Phobius"/>
    </source>
</evidence>
<dbReference type="FunFam" id="3.40.50.80:FF:000023">
    <property type="entry name" value="Putative ferric-chelate reductase"/>
    <property type="match status" value="1"/>
</dbReference>
<dbReference type="PROSITE" id="PS51384">
    <property type="entry name" value="FAD_FR"/>
    <property type="match status" value="1"/>
</dbReference>
<dbReference type="Pfam" id="PF08030">
    <property type="entry name" value="NAD_binding_6"/>
    <property type="match status" value="1"/>
</dbReference>
<dbReference type="Pfam" id="PF08022">
    <property type="entry name" value="FAD_binding_8"/>
    <property type="match status" value="1"/>
</dbReference>
<keyword evidence="7" id="KW-0249">Electron transport</keyword>
<dbReference type="GO" id="GO:0015677">
    <property type="term" value="P:copper ion import"/>
    <property type="evidence" value="ECO:0007669"/>
    <property type="project" value="TreeGrafter"/>
</dbReference>
<dbReference type="Pfam" id="PF01794">
    <property type="entry name" value="Ferric_reduct"/>
    <property type="match status" value="1"/>
</dbReference>
<dbReference type="InterPro" id="IPR013121">
    <property type="entry name" value="Fe_red_NAD-bd_6"/>
</dbReference>
<dbReference type="GO" id="GO:0005886">
    <property type="term" value="C:plasma membrane"/>
    <property type="evidence" value="ECO:0007669"/>
    <property type="project" value="UniProtKB-SubCell"/>
</dbReference>
<feature type="transmembrane region" description="Helical" evidence="13">
    <location>
        <begin position="59"/>
        <end position="80"/>
    </location>
</feature>
<feature type="domain" description="FAD-binding FR-type" evidence="15">
    <location>
        <begin position="322"/>
        <end position="463"/>
    </location>
</feature>
<reference evidence="16 17" key="1">
    <citation type="submission" date="2017-12" db="EMBL/GenBank/DDBJ databases">
        <title>Comparative genomics of Botrytis spp.</title>
        <authorList>
            <person name="Valero-Jimenez C.A."/>
            <person name="Tapia P."/>
            <person name="Veloso J."/>
            <person name="Silva-Moreno E."/>
            <person name="Staats M."/>
            <person name="Valdes J.H."/>
            <person name="Van Kan J.A.L."/>
        </authorList>
    </citation>
    <scope>NUCLEOTIDE SEQUENCE [LARGE SCALE GENOMIC DNA]</scope>
    <source>
        <strain evidence="16 17">MUCL11595</strain>
    </source>
</reference>
<evidence type="ECO:0000256" key="12">
    <source>
        <dbReference type="ARBA" id="ARBA00048483"/>
    </source>
</evidence>
<dbReference type="Gene3D" id="3.40.50.80">
    <property type="entry name" value="Nucleotide-binding domain of ferredoxin-NADP reductase (FNR) module"/>
    <property type="match status" value="1"/>
</dbReference>
<dbReference type="InterPro" id="IPR013130">
    <property type="entry name" value="Fe3_Rdtase_TM_dom"/>
</dbReference>
<keyword evidence="17" id="KW-1185">Reference proteome</keyword>
<dbReference type="SUPFAM" id="SSF63380">
    <property type="entry name" value="Riboflavin synthase domain-like"/>
    <property type="match status" value="1"/>
</dbReference>
<feature type="transmembrane region" description="Helical" evidence="13">
    <location>
        <begin position="181"/>
        <end position="198"/>
    </location>
</feature>
<feature type="transmembrane region" description="Helical" evidence="13">
    <location>
        <begin position="146"/>
        <end position="166"/>
    </location>
</feature>
<dbReference type="SUPFAM" id="SSF52343">
    <property type="entry name" value="Ferredoxin reductase-like, C-terminal NADP-linked domain"/>
    <property type="match status" value="1"/>
</dbReference>
<proteinExistence type="inferred from homology"/>
<evidence type="ECO:0000256" key="11">
    <source>
        <dbReference type="ARBA" id="ARBA00023136"/>
    </source>
</evidence>
<dbReference type="AlphaFoldDB" id="A0A4Z1IG51"/>
<dbReference type="InterPro" id="IPR013112">
    <property type="entry name" value="FAD-bd_8"/>
</dbReference>
<evidence type="ECO:0000313" key="17">
    <source>
        <dbReference type="Proteomes" id="UP000297527"/>
    </source>
</evidence>
<dbReference type="OrthoDB" id="4494341at2759"/>
<comment type="caution">
    <text evidence="16">The sequence shown here is derived from an EMBL/GenBank/DDBJ whole genome shotgun (WGS) entry which is preliminary data.</text>
</comment>
<feature type="signal peptide" evidence="14">
    <location>
        <begin position="1"/>
        <end position="19"/>
    </location>
</feature>
<evidence type="ECO:0000256" key="14">
    <source>
        <dbReference type="SAM" id="SignalP"/>
    </source>
</evidence>
<evidence type="ECO:0000256" key="7">
    <source>
        <dbReference type="ARBA" id="ARBA00022982"/>
    </source>
</evidence>
<evidence type="ECO:0000256" key="8">
    <source>
        <dbReference type="ARBA" id="ARBA00022989"/>
    </source>
</evidence>
<feature type="transmembrane region" description="Helical" evidence="13">
    <location>
        <begin position="257"/>
        <end position="274"/>
    </location>
</feature>
<dbReference type="GO" id="GO:0052851">
    <property type="term" value="F:ferric-chelate reductase (NADPH) activity"/>
    <property type="evidence" value="ECO:0007669"/>
    <property type="project" value="UniProtKB-EC"/>
</dbReference>
<evidence type="ECO:0000256" key="6">
    <source>
        <dbReference type="ARBA" id="ARBA00022692"/>
    </source>
</evidence>
<feature type="transmembrane region" description="Helical" evidence="13">
    <location>
        <begin position="219"/>
        <end position="237"/>
    </location>
</feature>
<name>A0A4Z1IG51_9HELO</name>
<evidence type="ECO:0000256" key="2">
    <source>
        <dbReference type="ARBA" id="ARBA00006278"/>
    </source>
</evidence>